<sequence>MQRFTIFTPPASTSSSRKYLKSDNVVSERPVPIALPKGAKKVSSLIGVWAERECPKIPASEKELPKSPSTKRVPQFPLQNAIKTLSTPKPASPPKVPQSLVQQRIAAFSSLSEAQKDRAKTACTDCVSATSNNGGSVLISPPPVRRTEHLVHSVPAIGRTERLVHPTHVKAAPEIVEPAPIREPLSFVSIFDLFLDNDNDNDNDDDDKYASPADSADIGTNTESQRLYDEIESMDIMRGSSAYSHEAYEGRFSGCHGETVPSSWIGTATLLGTRRFSGKVSDEGRVKAAIKVPRRLISDTNWLKQTPTAAVPTEMSRSLRRPTSSLPIASYFVNSPWVALPVDGPTDFIQYRVKRVSPNPNPVVTVHKRRQVVPTRRQRKRRTPPQILRDLLVSFFPFN</sequence>
<comment type="caution">
    <text evidence="2">The sequence shown here is derived from an EMBL/GenBank/DDBJ whole genome shotgun (WGS) entry which is preliminary data.</text>
</comment>
<evidence type="ECO:0000313" key="3">
    <source>
        <dbReference type="Proteomes" id="UP001365542"/>
    </source>
</evidence>
<reference evidence="2 3" key="1">
    <citation type="submission" date="2019-10" db="EMBL/GenBank/DDBJ databases">
        <authorList>
            <person name="Palmer J.M."/>
        </authorList>
    </citation>
    <scope>NUCLEOTIDE SEQUENCE [LARGE SCALE GENOMIC DNA]</scope>
    <source>
        <strain evidence="2 3">TWF694</strain>
    </source>
</reference>
<protein>
    <submittedName>
        <fullName evidence="2">Uncharacterized protein</fullName>
    </submittedName>
</protein>
<feature type="region of interest" description="Disordered" evidence="1">
    <location>
        <begin position="202"/>
        <end position="221"/>
    </location>
</feature>
<dbReference type="EMBL" id="JAVHJO010000001">
    <property type="protein sequence ID" value="KAK6544257.1"/>
    <property type="molecule type" value="Genomic_DNA"/>
</dbReference>
<accession>A0AAV9XRR2</accession>
<evidence type="ECO:0000256" key="1">
    <source>
        <dbReference type="SAM" id="MobiDB-lite"/>
    </source>
</evidence>
<dbReference type="Proteomes" id="UP001365542">
    <property type="component" value="Unassembled WGS sequence"/>
</dbReference>
<organism evidence="2 3">
    <name type="scientific">Orbilia ellipsospora</name>
    <dbReference type="NCBI Taxonomy" id="2528407"/>
    <lineage>
        <taxon>Eukaryota</taxon>
        <taxon>Fungi</taxon>
        <taxon>Dikarya</taxon>
        <taxon>Ascomycota</taxon>
        <taxon>Pezizomycotina</taxon>
        <taxon>Orbiliomycetes</taxon>
        <taxon>Orbiliales</taxon>
        <taxon>Orbiliaceae</taxon>
        <taxon>Orbilia</taxon>
    </lineage>
</organism>
<name>A0AAV9XRR2_9PEZI</name>
<keyword evidence="3" id="KW-1185">Reference proteome</keyword>
<proteinExistence type="predicted"/>
<gene>
    <name evidence="2" type="ORF">TWF694_000959</name>
</gene>
<dbReference type="AlphaFoldDB" id="A0AAV9XRR2"/>
<evidence type="ECO:0000313" key="2">
    <source>
        <dbReference type="EMBL" id="KAK6544257.1"/>
    </source>
</evidence>